<dbReference type="NCBIfam" id="TIGR00254">
    <property type="entry name" value="GGDEF"/>
    <property type="match status" value="1"/>
</dbReference>
<evidence type="ECO:0000313" key="5">
    <source>
        <dbReference type="EMBL" id="QRN54973.1"/>
    </source>
</evidence>
<dbReference type="PROSITE" id="PS50887">
    <property type="entry name" value="GGDEF"/>
    <property type="match status" value="1"/>
</dbReference>
<feature type="transmembrane region" description="Helical" evidence="3">
    <location>
        <begin position="223"/>
        <end position="242"/>
    </location>
</feature>
<organism evidence="5 6">
    <name type="scientific">Dyella caseinilytica</name>
    <dbReference type="NCBI Taxonomy" id="1849581"/>
    <lineage>
        <taxon>Bacteria</taxon>
        <taxon>Pseudomonadati</taxon>
        <taxon>Pseudomonadota</taxon>
        <taxon>Gammaproteobacteria</taxon>
        <taxon>Lysobacterales</taxon>
        <taxon>Rhodanobacteraceae</taxon>
        <taxon>Dyella</taxon>
    </lineage>
</organism>
<feature type="transmembrane region" description="Helical" evidence="3">
    <location>
        <begin position="289"/>
        <end position="307"/>
    </location>
</feature>
<keyword evidence="3" id="KW-0472">Membrane</keyword>
<evidence type="ECO:0000313" key="6">
    <source>
        <dbReference type="Proteomes" id="UP000663181"/>
    </source>
</evidence>
<dbReference type="EC" id="2.7.7.65" evidence="1"/>
<dbReference type="Gene3D" id="3.30.70.270">
    <property type="match status" value="1"/>
</dbReference>
<dbReference type="InterPro" id="IPR043128">
    <property type="entry name" value="Rev_trsase/Diguanyl_cyclase"/>
</dbReference>
<evidence type="ECO:0000256" key="2">
    <source>
        <dbReference type="ARBA" id="ARBA00034247"/>
    </source>
</evidence>
<dbReference type="EMBL" id="CP064030">
    <property type="protein sequence ID" value="QRN54973.1"/>
    <property type="molecule type" value="Genomic_DNA"/>
</dbReference>
<keyword evidence="6" id="KW-1185">Reference proteome</keyword>
<feature type="transmembrane region" description="Helical" evidence="3">
    <location>
        <begin position="102"/>
        <end position="120"/>
    </location>
</feature>
<dbReference type="CDD" id="cd01949">
    <property type="entry name" value="GGDEF"/>
    <property type="match status" value="1"/>
</dbReference>
<accession>A0ABX7GY64</accession>
<feature type="transmembrane region" description="Helical" evidence="3">
    <location>
        <begin position="132"/>
        <end position="151"/>
    </location>
</feature>
<feature type="transmembrane region" description="Helical" evidence="3">
    <location>
        <begin position="34"/>
        <end position="52"/>
    </location>
</feature>
<reference evidence="5 6" key="1">
    <citation type="submission" date="2020-10" db="EMBL/GenBank/DDBJ databases">
        <title>Phylogeny of dyella-like bacteria.</title>
        <authorList>
            <person name="Fu J."/>
        </authorList>
    </citation>
    <scope>NUCLEOTIDE SEQUENCE [LARGE SCALE GENOMIC DNA]</scope>
    <source>
        <strain evidence="5 6">DHOB09</strain>
    </source>
</reference>
<keyword evidence="3" id="KW-1133">Transmembrane helix</keyword>
<feature type="transmembrane region" description="Helical" evidence="3">
    <location>
        <begin position="7"/>
        <end position="28"/>
    </location>
</feature>
<dbReference type="PANTHER" id="PTHR45138">
    <property type="entry name" value="REGULATORY COMPONENTS OF SENSORY TRANSDUCTION SYSTEM"/>
    <property type="match status" value="1"/>
</dbReference>
<name>A0ABX7GY64_9GAMM</name>
<dbReference type="Pfam" id="PF00990">
    <property type="entry name" value="GGDEF"/>
    <property type="match status" value="1"/>
</dbReference>
<dbReference type="SMART" id="SM00267">
    <property type="entry name" value="GGDEF"/>
    <property type="match status" value="1"/>
</dbReference>
<comment type="catalytic activity">
    <reaction evidence="2">
        <text>2 GTP = 3',3'-c-di-GMP + 2 diphosphate</text>
        <dbReference type="Rhea" id="RHEA:24898"/>
        <dbReference type="ChEBI" id="CHEBI:33019"/>
        <dbReference type="ChEBI" id="CHEBI:37565"/>
        <dbReference type="ChEBI" id="CHEBI:58805"/>
        <dbReference type="EC" id="2.7.7.65"/>
    </reaction>
</comment>
<gene>
    <name evidence="5" type="ORF">ISN74_06410</name>
</gene>
<feature type="transmembrane region" description="Helical" evidence="3">
    <location>
        <begin position="192"/>
        <end position="211"/>
    </location>
</feature>
<feature type="transmembrane region" description="Helical" evidence="3">
    <location>
        <begin position="262"/>
        <end position="283"/>
    </location>
</feature>
<dbReference type="InterPro" id="IPR029787">
    <property type="entry name" value="Nucleotide_cyclase"/>
</dbReference>
<feature type="domain" description="GGDEF" evidence="4">
    <location>
        <begin position="360"/>
        <end position="495"/>
    </location>
</feature>
<proteinExistence type="predicted"/>
<feature type="transmembrane region" description="Helical" evidence="3">
    <location>
        <begin position="157"/>
        <end position="180"/>
    </location>
</feature>
<dbReference type="Proteomes" id="UP000663181">
    <property type="component" value="Chromosome"/>
</dbReference>
<feature type="transmembrane region" description="Helical" evidence="3">
    <location>
        <begin position="64"/>
        <end position="82"/>
    </location>
</feature>
<dbReference type="InterPro" id="IPR000160">
    <property type="entry name" value="GGDEF_dom"/>
</dbReference>
<keyword evidence="3" id="KW-0812">Transmembrane</keyword>
<dbReference type="RefSeq" id="WP_188798478.1">
    <property type="nucleotide sequence ID" value="NZ_BMIZ01000001.1"/>
</dbReference>
<evidence type="ECO:0000259" key="4">
    <source>
        <dbReference type="PROSITE" id="PS50887"/>
    </source>
</evidence>
<protein>
    <recommendedName>
        <fullName evidence="1">diguanylate cyclase</fullName>
        <ecNumber evidence="1">2.7.7.65</ecNumber>
    </recommendedName>
</protein>
<dbReference type="PANTHER" id="PTHR45138:SF9">
    <property type="entry name" value="DIGUANYLATE CYCLASE DGCM-RELATED"/>
    <property type="match status" value="1"/>
</dbReference>
<evidence type="ECO:0000256" key="3">
    <source>
        <dbReference type="SAM" id="Phobius"/>
    </source>
</evidence>
<sequence>MSKGIAAPMMVLFAITFVCLHAASFLLAPAHAMVMSYLFLIAAPVLAFAAALRRGWMTGLAPTRGWSLVAASMLLWTCGMIVSLREDLFLANNNVAPGGSMLFYVLYGVPIFYAVATVGVETSVMQRMIDAVLTLTLGYLYFVLMFSWISLEGASNPIAAHMIADMFDLENGFLAATTIIRFMAADTLERRYFFGVLAVFSCLYAVIAAYYNHHVALDVAPDIGSLYDLIVDVPFLVFMVLASTGSTRISQTLDPPIGLVRFVRSGSPLLLALAVLLLALLLLRQHFGLGVAGVMIAVLGYGLRSILSQVNQIKTQDQLRQDRTRFAEMAMRDSLTGVPNRRAFEEAMDREWRQALRSQQVISLLLVDIDLFKQYNDRYGHLAGDACLREVARLLQQALRRPADMLARYGGEEFVLVLPNTRAKGAQEVAARLCKQVSELQLRHEDSPTRYLTVSIGATSIVPTNDMAPDALVQTADHALYTAKRNGRNRAEWVA</sequence>
<dbReference type="SUPFAM" id="SSF55073">
    <property type="entry name" value="Nucleotide cyclase"/>
    <property type="match status" value="1"/>
</dbReference>
<dbReference type="InterPro" id="IPR050469">
    <property type="entry name" value="Diguanylate_Cyclase"/>
</dbReference>
<evidence type="ECO:0000256" key="1">
    <source>
        <dbReference type="ARBA" id="ARBA00012528"/>
    </source>
</evidence>